<feature type="compositionally biased region" description="Polar residues" evidence="4">
    <location>
        <begin position="323"/>
        <end position="334"/>
    </location>
</feature>
<feature type="compositionally biased region" description="Polar residues" evidence="4">
    <location>
        <begin position="602"/>
        <end position="611"/>
    </location>
</feature>
<feature type="compositionally biased region" description="Polar residues" evidence="4">
    <location>
        <begin position="555"/>
        <end position="569"/>
    </location>
</feature>
<dbReference type="SUPFAM" id="SSF50978">
    <property type="entry name" value="WD40 repeat-like"/>
    <property type="match status" value="1"/>
</dbReference>
<comment type="caution">
    <text evidence="5">The sequence shown here is derived from an EMBL/GenBank/DDBJ whole genome shotgun (WGS) entry which is preliminary data.</text>
</comment>
<feature type="region of interest" description="Disordered" evidence="4">
    <location>
        <begin position="533"/>
        <end position="569"/>
    </location>
</feature>
<dbReference type="InterPro" id="IPR045151">
    <property type="entry name" value="DCAF8"/>
</dbReference>
<dbReference type="EMBL" id="JAEPRB010000046">
    <property type="protein sequence ID" value="KAG2224224.1"/>
    <property type="molecule type" value="Genomic_DNA"/>
</dbReference>
<feature type="repeat" description="WD" evidence="3">
    <location>
        <begin position="94"/>
        <end position="130"/>
    </location>
</feature>
<dbReference type="Gene3D" id="2.130.10.10">
    <property type="entry name" value="YVTN repeat-like/Quinoprotein amine dehydrogenase"/>
    <property type="match status" value="2"/>
</dbReference>
<dbReference type="InterPro" id="IPR036322">
    <property type="entry name" value="WD40_repeat_dom_sf"/>
</dbReference>
<feature type="compositionally biased region" description="Polar residues" evidence="4">
    <location>
        <begin position="775"/>
        <end position="788"/>
    </location>
</feature>
<evidence type="ECO:0000313" key="5">
    <source>
        <dbReference type="EMBL" id="KAG2224224.1"/>
    </source>
</evidence>
<feature type="compositionally biased region" description="Polar residues" evidence="4">
    <location>
        <begin position="756"/>
        <end position="768"/>
    </location>
</feature>
<dbReference type="SMART" id="SM00320">
    <property type="entry name" value="WD40"/>
    <property type="match status" value="7"/>
</dbReference>
<feature type="compositionally biased region" description="Polar residues" evidence="4">
    <location>
        <begin position="586"/>
        <end position="595"/>
    </location>
</feature>
<feature type="compositionally biased region" description="Basic and acidic residues" evidence="4">
    <location>
        <begin position="740"/>
        <end position="755"/>
    </location>
</feature>
<evidence type="ECO:0000256" key="4">
    <source>
        <dbReference type="SAM" id="MobiDB-lite"/>
    </source>
</evidence>
<dbReference type="Proteomes" id="UP000646827">
    <property type="component" value="Unassembled WGS sequence"/>
</dbReference>
<feature type="repeat" description="WD" evidence="3">
    <location>
        <begin position="50"/>
        <end position="81"/>
    </location>
</feature>
<feature type="region of interest" description="Disordered" evidence="4">
    <location>
        <begin position="585"/>
        <end position="657"/>
    </location>
</feature>
<gene>
    <name evidence="5" type="ORF">INT45_000253</name>
</gene>
<keyword evidence="2" id="KW-0677">Repeat</keyword>
<dbReference type="InterPro" id="IPR015943">
    <property type="entry name" value="WD40/YVTN_repeat-like_dom_sf"/>
</dbReference>
<name>A0A8H7S7L1_9FUNG</name>
<dbReference type="GO" id="GO:0005737">
    <property type="term" value="C:cytoplasm"/>
    <property type="evidence" value="ECO:0007669"/>
    <property type="project" value="TreeGrafter"/>
</dbReference>
<feature type="region of interest" description="Disordered" evidence="4">
    <location>
        <begin position="323"/>
        <end position="344"/>
    </location>
</feature>
<dbReference type="PROSITE" id="PS50294">
    <property type="entry name" value="WD_REPEATS_REGION"/>
    <property type="match status" value="1"/>
</dbReference>
<keyword evidence="6" id="KW-1185">Reference proteome</keyword>
<feature type="compositionally biased region" description="Acidic residues" evidence="4">
    <location>
        <begin position="800"/>
        <end position="812"/>
    </location>
</feature>
<accession>A0A8H7S7L1</accession>
<dbReference type="AlphaFoldDB" id="A0A8H7S7L1"/>
<dbReference type="Pfam" id="PF00400">
    <property type="entry name" value="WD40"/>
    <property type="match status" value="2"/>
</dbReference>
<sequence>MSTKIQHGLRDRERFQVKFKPGRHFSRNRLVKKIYGDESLMARMTLYKELHGHEGCVNSLYWSHGGDKLLSGSDDTLVCVWLPWENYRMAYAIETGHTANIFSAKFMPQSSDSVIVTAAADSEIRVFDVNGYDEHRLRHVYTCHRDRAKRIALEDNPYEFMSCSEDGTVRHFDLRQPHTCSNAPFGRSRYHGRRQAHTNVRDGCPAPLLDYGQYGLDLNSLSINSKQPQYFIVAGMDDYVYMHDRRMIGYNNNGGSKMMIGASSPGTRSRCVRRFTCKDSNYWKRSNKHVTACKFSDANSQEFIGSWSTDGIFLFNIHDSPVQDTRQESNTRQSSRIKRNGRFNEEPYENRQSIIYCFRQGQLNNTLDKLHLMHSVQSTNSDTYRHDEISEQDIGETIWILCMKAAVHLRRVHESTNERPSDESHADEEIASARRLMQDAESWSMTRLGSWRTLWCLAVGYWVACGGKVTNGCEDREDWLRKAYRYVARAQQTYYANVIGGEASSSSYVTESTTSNMFNEFKKDIRTALRRENYTSTEEEEEEEEEEESNNNNTLQQQQTVVPSSTLSTRTDRWKWLDEMYDFPQESDTTYNSNNGDDEQDNGMTNDNNQRSSKRTRGTSINNNDEENNDNSDNTREQSYDQQSTSDTSRHATVGSYNSDNQRQFLMDPMIFDNHDNNNTTARSSRHISNNANNNGDNSSVSSSSSSSSSSNNQSSQSSNVIEVETAEEYTGSDSDVSASDDRASDSDATHRSALSDETATEDSQSMMDTDESDGQQSTASASGSPASVSRRRRYLRMVDDEDEDEDDEDSDSYPQNFHSRNMLESDVDIVSYRKRYIGHCNNRTVKDVNFYGLDDEYIVSGSDDGCAFIWDKQTSRIVQILSADEDTVNVIQGHPFNPTMAISGIDNTIKIFNPLSAPTTSRKRLPNERTSWSSSSRMFELDRILARNEEDNRSASDDTYITQSMITALTRSMENGRELGRLRELMHDNWGGDIDCRVQ</sequence>
<feature type="compositionally biased region" description="Acidic residues" evidence="4">
    <location>
        <begin position="537"/>
        <end position="549"/>
    </location>
</feature>
<dbReference type="PANTHER" id="PTHR15574:SF40">
    <property type="entry name" value="WD AND TETRATRICOPEPTIDE REPEATS PROTEIN 1"/>
    <property type="match status" value="1"/>
</dbReference>
<organism evidence="5 6">
    <name type="scientific">Circinella minor</name>
    <dbReference type="NCBI Taxonomy" id="1195481"/>
    <lineage>
        <taxon>Eukaryota</taxon>
        <taxon>Fungi</taxon>
        <taxon>Fungi incertae sedis</taxon>
        <taxon>Mucoromycota</taxon>
        <taxon>Mucoromycotina</taxon>
        <taxon>Mucoromycetes</taxon>
        <taxon>Mucorales</taxon>
        <taxon>Lichtheimiaceae</taxon>
        <taxon>Circinella</taxon>
    </lineage>
</organism>
<dbReference type="PANTHER" id="PTHR15574">
    <property type="entry name" value="WD REPEAT DOMAIN-CONTAINING FAMILY"/>
    <property type="match status" value="1"/>
</dbReference>
<evidence type="ECO:0000313" key="6">
    <source>
        <dbReference type="Proteomes" id="UP000646827"/>
    </source>
</evidence>
<evidence type="ECO:0000256" key="3">
    <source>
        <dbReference type="PROSITE-ProRule" id="PRU00221"/>
    </source>
</evidence>
<protein>
    <submittedName>
        <fullName evidence="5">Uncharacterized protein</fullName>
    </submittedName>
</protein>
<evidence type="ECO:0000256" key="1">
    <source>
        <dbReference type="ARBA" id="ARBA00022574"/>
    </source>
</evidence>
<dbReference type="InterPro" id="IPR001680">
    <property type="entry name" value="WD40_rpt"/>
</dbReference>
<dbReference type="OrthoDB" id="2414538at2759"/>
<keyword evidence="1 3" id="KW-0853">WD repeat</keyword>
<feature type="compositionally biased region" description="Low complexity" evidence="4">
    <location>
        <begin position="689"/>
        <end position="720"/>
    </location>
</feature>
<feature type="repeat" description="WD" evidence="3">
    <location>
        <begin position="855"/>
        <end position="881"/>
    </location>
</feature>
<evidence type="ECO:0000256" key="2">
    <source>
        <dbReference type="ARBA" id="ARBA00022737"/>
    </source>
</evidence>
<feature type="region of interest" description="Disordered" evidence="4">
    <location>
        <begin position="671"/>
        <end position="820"/>
    </location>
</feature>
<dbReference type="PROSITE" id="PS50082">
    <property type="entry name" value="WD_REPEATS_2"/>
    <property type="match status" value="3"/>
</dbReference>
<dbReference type="GO" id="GO:0045717">
    <property type="term" value="P:negative regulation of fatty acid biosynthetic process"/>
    <property type="evidence" value="ECO:0007669"/>
    <property type="project" value="TreeGrafter"/>
</dbReference>
<dbReference type="GO" id="GO:0080008">
    <property type="term" value="C:Cul4-RING E3 ubiquitin ligase complex"/>
    <property type="evidence" value="ECO:0007669"/>
    <property type="project" value="TreeGrafter"/>
</dbReference>
<proteinExistence type="predicted"/>
<reference evidence="5 6" key="1">
    <citation type="submission" date="2020-12" db="EMBL/GenBank/DDBJ databases">
        <title>Metabolic potential, ecology and presence of endohyphal bacteria is reflected in genomic diversity of Mucoromycotina.</title>
        <authorList>
            <person name="Muszewska A."/>
            <person name="Okrasinska A."/>
            <person name="Steczkiewicz K."/>
            <person name="Drgas O."/>
            <person name="Orlowska M."/>
            <person name="Perlinska-Lenart U."/>
            <person name="Aleksandrzak-Piekarczyk T."/>
            <person name="Szatraj K."/>
            <person name="Zielenkiewicz U."/>
            <person name="Pilsyk S."/>
            <person name="Malc E."/>
            <person name="Mieczkowski P."/>
            <person name="Kruszewska J.S."/>
            <person name="Biernat P."/>
            <person name="Pawlowska J."/>
        </authorList>
    </citation>
    <scope>NUCLEOTIDE SEQUENCE [LARGE SCALE GENOMIC DNA]</scope>
    <source>
        <strain evidence="5 6">CBS 142.35</strain>
    </source>
</reference>